<feature type="region of interest" description="Disordered" evidence="2">
    <location>
        <begin position="17"/>
        <end position="81"/>
    </location>
</feature>
<comment type="caution">
    <text evidence="4">The sequence shown here is derived from an EMBL/GenBank/DDBJ whole genome shotgun (WGS) entry which is preliminary data.</text>
</comment>
<gene>
    <name evidence="4" type="ORF">Slati_3936800</name>
</gene>
<dbReference type="Pfam" id="PF03732">
    <property type="entry name" value="Retrotrans_gag"/>
    <property type="match status" value="1"/>
</dbReference>
<dbReference type="PANTHER" id="PTHR33437:SF2">
    <property type="entry name" value="OS06G0361200 PROTEIN"/>
    <property type="match status" value="1"/>
</dbReference>
<proteinExistence type="predicted"/>
<feature type="compositionally biased region" description="Low complexity" evidence="2">
    <location>
        <begin position="17"/>
        <end position="27"/>
    </location>
</feature>
<evidence type="ECO:0000256" key="2">
    <source>
        <dbReference type="SAM" id="MobiDB-lite"/>
    </source>
</evidence>
<name>A0AAW2TP19_9LAMI</name>
<reference evidence="4" key="2">
    <citation type="journal article" date="2024" name="Plant">
        <title>Genomic evolution and insights into agronomic trait innovations of Sesamum species.</title>
        <authorList>
            <person name="Miao H."/>
            <person name="Wang L."/>
            <person name="Qu L."/>
            <person name="Liu H."/>
            <person name="Sun Y."/>
            <person name="Le M."/>
            <person name="Wang Q."/>
            <person name="Wei S."/>
            <person name="Zheng Y."/>
            <person name="Lin W."/>
            <person name="Duan Y."/>
            <person name="Cao H."/>
            <person name="Xiong S."/>
            <person name="Wang X."/>
            <person name="Wei L."/>
            <person name="Li C."/>
            <person name="Ma Q."/>
            <person name="Ju M."/>
            <person name="Zhao R."/>
            <person name="Li G."/>
            <person name="Mu C."/>
            <person name="Tian Q."/>
            <person name="Mei H."/>
            <person name="Zhang T."/>
            <person name="Gao T."/>
            <person name="Zhang H."/>
        </authorList>
    </citation>
    <scope>NUCLEOTIDE SEQUENCE</scope>
    <source>
        <strain evidence="4">KEN1</strain>
    </source>
</reference>
<feature type="domain" description="Retrotransposon gag" evidence="3">
    <location>
        <begin position="161"/>
        <end position="247"/>
    </location>
</feature>
<dbReference type="AlphaFoldDB" id="A0AAW2TP19"/>
<reference evidence="4" key="1">
    <citation type="submission" date="2020-06" db="EMBL/GenBank/DDBJ databases">
        <authorList>
            <person name="Li T."/>
            <person name="Hu X."/>
            <person name="Zhang T."/>
            <person name="Song X."/>
            <person name="Zhang H."/>
            <person name="Dai N."/>
            <person name="Sheng W."/>
            <person name="Hou X."/>
            <person name="Wei L."/>
        </authorList>
    </citation>
    <scope>NUCLEOTIDE SEQUENCE</scope>
    <source>
        <strain evidence="4">KEN1</strain>
        <tissue evidence="4">Leaf</tissue>
    </source>
</reference>
<organism evidence="4">
    <name type="scientific">Sesamum latifolium</name>
    <dbReference type="NCBI Taxonomy" id="2727402"/>
    <lineage>
        <taxon>Eukaryota</taxon>
        <taxon>Viridiplantae</taxon>
        <taxon>Streptophyta</taxon>
        <taxon>Embryophyta</taxon>
        <taxon>Tracheophyta</taxon>
        <taxon>Spermatophyta</taxon>
        <taxon>Magnoliopsida</taxon>
        <taxon>eudicotyledons</taxon>
        <taxon>Gunneridae</taxon>
        <taxon>Pentapetalae</taxon>
        <taxon>asterids</taxon>
        <taxon>lamiids</taxon>
        <taxon>Lamiales</taxon>
        <taxon>Pedaliaceae</taxon>
        <taxon>Sesamum</taxon>
    </lineage>
</organism>
<dbReference type="EMBL" id="JACGWN010000014">
    <property type="protein sequence ID" value="KAL0406229.1"/>
    <property type="molecule type" value="Genomic_DNA"/>
</dbReference>
<evidence type="ECO:0000313" key="4">
    <source>
        <dbReference type="EMBL" id="KAL0406229.1"/>
    </source>
</evidence>
<dbReference type="InterPro" id="IPR005162">
    <property type="entry name" value="Retrotrans_gag_dom"/>
</dbReference>
<keyword evidence="1" id="KW-0175">Coiled coil</keyword>
<evidence type="ECO:0000259" key="3">
    <source>
        <dbReference type="Pfam" id="PF03732"/>
    </source>
</evidence>
<protein>
    <recommendedName>
        <fullName evidence="3">Retrotransposon gag domain-containing protein</fullName>
    </recommendedName>
</protein>
<feature type="coiled-coil region" evidence="1">
    <location>
        <begin position="95"/>
        <end position="122"/>
    </location>
</feature>
<evidence type="ECO:0000256" key="1">
    <source>
        <dbReference type="SAM" id="Coils"/>
    </source>
</evidence>
<sequence>MDTQGKAVKLVNSKLTISKSSSSSTKSVGVTTRNMSKKIKDSSQMTPLTEYVQKDFGSPNHASEEDGNKSPPSSPRSVSSHSFTANVASVMVTNATTIEEQLASLTRAIEGLTKHVQEQDAQIDRLIHKADNIDASHIMRKQVEAHDEAEEHMVINLVKQFVRSLKGNAFDWYTDLEAGSIDGWEQLEQEFLNRFYSTRRTVSMVELINSRQWKEEPAIDYINRWRNLSLNCKDRLSEASVIEMCIQEMHWGLRYIFQGILPKSFEELATRAHDMELSMTASGVEGPPIQVKKGGKPFSKTQTKKSMTVNVAPFKLKGIAKDSIAPNNNVPYEKPQRKLILKEMQAREYPFLDSDVPEIFDDLLEANFIDLPEIKRPEEAEWKDDPKYCKYHRLSGYFDSNKNSCNVVHGDDIEDELLEKEDSSDTDNYDKTSYNMLLGRPWLHKNTVVPSTWHQCFKYCRNGIVKKVLGDNKPFTEVESYFADAKYYIEGAKKEKEISLKQPSKPPLKGFVPSTKEEEGGHKALAIDEKGFDPKAFKLLIKARYNPKEKPSLGKLPPEATDKMLHGLNATQIMLKEKGHAVQDSRTGLGFTPLKPVRIAIRRVSSNYVVEGFSSTEDDKKKESKRICLQQTWFP</sequence>
<dbReference type="PANTHER" id="PTHR33437">
    <property type="entry name" value="OS06G0361200 PROTEIN"/>
    <property type="match status" value="1"/>
</dbReference>
<accession>A0AAW2TP19</accession>